<dbReference type="PANTHER" id="PTHR30135:SF3">
    <property type="entry name" value="GLUCONEOGENESIS FACTOR-RELATED"/>
    <property type="match status" value="1"/>
</dbReference>
<dbReference type="GO" id="GO:0008360">
    <property type="term" value="P:regulation of cell shape"/>
    <property type="evidence" value="ECO:0007669"/>
    <property type="project" value="UniProtKB-UniRule"/>
</dbReference>
<dbReference type="AlphaFoldDB" id="A0A1G1VDS1"/>
<evidence type="ECO:0000256" key="2">
    <source>
        <dbReference type="HAMAP-Rule" id="MF_00973"/>
    </source>
</evidence>
<comment type="similarity">
    <text evidence="2">Belongs to the gluconeogenesis factor family.</text>
</comment>
<dbReference type="NCBIfam" id="TIGR01826">
    <property type="entry name" value="CofD_related"/>
    <property type="match status" value="1"/>
</dbReference>
<dbReference type="InterPro" id="IPR038136">
    <property type="entry name" value="CofD-like_dom_sf"/>
</dbReference>
<organism evidence="3 4">
    <name type="scientific">Candidatus Blackburnbacteria bacterium RIFCSPLOWO2_01_FULL_40_20</name>
    <dbReference type="NCBI Taxonomy" id="1797519"/>
    <lineage>
        <taxon>Bacteria</taxon>
        <taxon>Candidatus Blackburniibacteriota</taxon>
    </lineage>
</organism>
<evidence type="ECO:0000256" key="1">
    <source>
        <dbReference type="ARBA" id="ARBA00022490"/>
    </source>
</evidence>
<dbReference type="Gene3D" id="3.40.50.10680">
    <property type="entry name" value="CofD-like domains"/>
    <property type="match status" value="1"/>
</dbReference>
<comment type="function">
    <text evidence="2">Required for morphogenesis under gluconeogenic growth conditions.</text>
</comment>
<gene>
    <name evidence="3" type="ORF">A3A77_04520</name>
</gene>
<keyword evidence="1 2" id="KW-0963">Cytoplasm</keyword>
<dbReference type="Pfam" id="PF01933">
    <property type="entry name" value="CofD"/>
    <property type="match status" value="1"/>
</dbReference>
<protein>
    <recommendedName>
        <fullName evidence="2">Putative gluconeogenesis factor</fullName>
    </recommendedName>
</protein>
<dbReference type="InterPro" id="IPR010119">
    <property type="entry name" value="Gluconeogen_factor"/>
</dbReference>
<comment type="subcellular location">
    <subcellularLocation>
        <location evidence="2">Cytoplasm</location>
    </subcellularLocation>
</comment>
<dbReference type="PANTHER" id="PTHR30135">
    <property type="entry name" value="UNCHARACTERIZED PROTEIN YVCK-RELATED"/>
    <property type="match status" value="1"/>
</dbReference>
<evidence type="ECO:0000313" key="3">
    <source>
        <dbReference type="EMBL" id="OGY13406.1"/>
    </source>
</evidence>
<dbReference type="CDD" id="cd07187">
    <property type="entry name" value="YvcK_like"/>
    <property type="match status" value="1"/>
</dbReference>
<dbReference type="EMBL" id="MHCC01000015">
    <property type="protein sequence ID" value="OGY13406.1"/>
    <property type="molecule type" value="Genomic_DNA"/>
</dbReference>
<dbReference type="InterPro" id="IPR002882">
    <property type="entry name" value="CofD"/>
</dbReference>
<comment type="caution">
    <text evidence="3">The sequence shown here is derived from an EMBL/GenBank/DDBJ whole genome shotgun (WGS) entry which is preliminary data.</text>
</comment>
<dbReference type="GO" id="GO:0005737">
    <property type="term" value="C:cytoplasm"/>
    <property type="evidence" value="ECO:0007669"/>
    <property type="project" value="UniProtKB-SubCell"/>
</dbReference>
<reference evidence="3 4" key="1">
    <citation type="journal article" date="2016" name="Nat. Commun.">
        <title>Thousands of microbial genomes shed light on interconnected biogeochemical processes in an aquifer system.</title>
        <authorList>
            <person name="Anantharaman K."/>
            <person name="Brown C.T."/>
            <person name="Hug L.A."/>
            <person name="Sharon I."/>
            <person name="Castelle C.J."/>
            <person name="Probst A.J."/>
            <person name="Thomas B.C."/>
            <person name="Singh A."/>
            <person name="Wilkins M.J."/>
            <person name="Karaoz U."/>
            <person name="Brodie E.L."/>
            <person name="Williams K.H."/>
            <person name="Hubbard S.S."/>
            <person name="Banfield J.F."/>
        </authorList>
    </citation>
    <scope>NUCLEOTIDE SEQUENCE [LARGE SCALE GENOMIC DNA]</scope>
</reference>
<name>A0A1G1VDS1_9BACT</name>
<accession>A0A1G1VDS1</accession>
<dbReference type="GO" id="GO:0043743">
    <property type="term" value="F:LPPG:FO 2-phospho-L-lactate transferase activity"/>
    <property type="evidence" value="ECO:0007669"/>
    <property type="project" value="InterPro"/>
</dbReference>
<dbReference type="Proteomes" id="UP000178659">
    <property type="component" value="Unassembled WGS sequence"/>
</dbReference>
<dbReference type="SUPFAM" id="SSF142338">
    <property type="entry name" value="CofD-like"/>
    <property type="match status" value="1"/>
</dbReference>
<evidence type="ECO:0000313" key="4">
    <source>
        <dbReference type="Proteomes" id="UP000178659"/>
    </source>
</evidence>
<sequence length="328" mass="35920">MVKNLRKKKVVVVGGGTGIYQVLTGLKHFPLDLSAVVTMSDSGGSTGKLRRELSILPPGDIRRALIALSDLPLAQKTLEKLFDFRFENGKTLKGHSLGNLLLAALIQITGREDLAIKEAGRILSVSGYVYPVTLDKVHLVAILQNGKRLFGETNIDLRWHGKKFSKTPIKSVYLSPKAKVFEDTDKVLREADVIILGPGDLYTSVVPNLLVDGVSDAIAVSRAKLVLIVNLMTKPGETDKFKASDFLRITRSYLGKAGEKVSHILVNNEFPDSVKTLAWYKKFASEPVLDDLDGAANNVKIIRSSFTQEGELMRHDSAKLANAIMSLL</sequence>
<proteinExistence type="inferred from homology"/>
<dbReference type="HAMAP" id="MF_00973">
    <property type="entry name" value="Gluconeogen_factor"/>
    <property type="match status" value="1"/>
</dbReference>